<keyword evidence="3" id="KW-0949">S-adenosyl-L-methionine</keyword>
<dbReference type="InterPro" id="IPR023885">
    <property type="entry name" value="4Fe4S-binding_SPASM_dom"/>
</dbReference>
<dbReference type="SFLD" id="SFLDG01067">
    <property type="entry name" value="SPASM/twitch_domain_containing"/>
    <property type="match status" value="1"/>
</dbReference>
<evidence type="ECO:0000256" key="1">
    <source>
        <dbReference type="ARBA" id="ARBA00001966"/>
    </source>
</evidence>
<evidence type="ECO:0000313" key="9">
    <source>
        <dbReference type="Proteomes" id="UP000002156"/>
    </source>
</evidence>
<dbReference type="UniPathway" id="UPA00782"/>
<dbReference type="Proteomes" id="UP000002156">
    <property type="component" value="Chromosome"/>
</dbReference>
<name>B0K8Z2_THEP3</name>
<dbReference type="InterPro" id="IPR058240">
    <property type="entry name" value="rSAM_sf"/>
</dbReference>
<keyword evidence="9" id="KW-1185">Reference proteome</keyword>
<dbReference type="GO" id="GO:0051539">
    <property type="term" value="F:4 iron, 4 sulfur cluster binding"/>
    <property type="evidence" value="ECO:0007669"/>
    <property type="project" value="UniProtKB-KW"/>
</dbReference>
<evidence type="ECO:0000256" key="2">
    <source>
        <dbReference type="ARBA" id="ARBA00022485"/>
    </source>
</evidence>
<dbReference type="STRING" id="340099.Teth39_0950"/>
<dbReference type="PANTHER" id="PTHR43787:SF3">
    <property type="entry name" value="ARYLSULFATASE REGULATORY PROTEIN"/>
    <property type="match status" value="1"/>
</dbReference>
<dbReference type="PANTHER" id="PTHR43787">
    <property type="entry name" value="FEMO COFACTOR BIOSYNTHESIS PROTEIN NIFB-RELATED"/>
    <property type="match status" value="1"/>
</dbReference>
<sequence length="454" mass="52855">MKFTKFYSFLDVNQHHYLLNTINSALIELDDEHYEKLKKAFYLNNPDVIETDEKNVLADNGFLIEDTIDEYLSIRNKYLFSKYNVSYNLKLDIAVTNKCNFSCVYCYENFSDSKMSFELNDEIKSKFCNNLRKYLNHMIMNYKVKSLQVTWYGGEPSLEWSLIFTLNNEFIKLGNEHHIRYKNVIVTNGFLIDESIATKLSQQNTEYVQITVDGPEIIHDKRRYLANKKGTYSKILDGIYNLLKNGVNTVVRVNIDKGNIDYIEILIEELYSRFQTFVGKGLLSLDLARVFGHRDSFSLSEFYSKRKIIMKKAVKLGFINPSLESGGVRAYCNAETDVLSNLTIDVFGNIYKCWNYVFVKDSSYCTLDELIENNFEILPQNKNRLDYVEKVSLLNANNGQCLKCKYITYCAGLCPDVRKKIANGEEENIYKNEKCKSIVEDLIKEQIKLIYNTD</sequence>
<dbReference type="Gene3D" id="3.20.20.70">
    <property type="entry name" value="Aldolase class I"/>
    <property type="match status" value="1"/>
</dbReference>
<keyword evidence="4" id="KW-0479">Metal-binding</keyword>
<dbReference type="HOGENOM" id="CLU_009273_3_1_9"/>
<dbReference type="GO" id="GO:0003824">
    <property type="term" value="F:catalytic activity"/>
    <property type="evidence" value="ECO:0007669"/>
    <property type="project" value="InterPro"/>
</dbReference>
<dbReference type="KEGG" id="tpd:Teth39_0950"/>
<dbReference type="Pfam" id="PF04055">
    <property type="entry name" value="Radical_SAM"/>
    <property type="match status" value="1"/>
</dbReference>
<protein>
    <submittedName>
        <fullName evidence="8">Radical SAM domain protein</fullName>
    </submittedName>
</protein>
<organism evidence="8 9">
    <name type="scientific">Thermoanaerobacter pseudethanolicus (strain ATCC 33223 / 39E)</name>
    <name type="common">Clostridium thermohydrosulfuricum</name>
    <dbReference type="NCBI Taxonomy" id="340099"/>
    <lineage>
        <taxon>Bacteria</taxon>
        <taxon>Bacillati</taxon>
        <taxon>Bacillota</taxon>
        <taxon>Clostridia</taxon>
        <taxon>Thermoanaerobacterales</taxon>
        <taxon>Thermoanaerobacteraceae</taxon>
        <taxon>Thermoanaerobacter</taxon>
    </lineage>
</organism>
<dbReference type="InterPro" id="IPR013785">
    <property type="entry name" value="Aldolase_TIM"/>
</dbReference>
<dbReference type="PROSITE" id="PS01305">
    <property type="entry name" value="MOAA_NIFB_PQQE"/>
    <property type="match status" value="1"/>
</dbReference>
<gene>
    <name evidence="8" type="ordered locus">Teth39_0950</name>
</gene>
<dbReference type="NCBIfam" id="TIGR04085">
    <property type="entry name" value="rSAM_more_4Fe4S"/>
    <property type="match status" value="1"/>
</dbReference>
<dbReference type="SFLD" id="SFLDS00029">
    <property type="entry name" value="Radical_SAM"/>
    <property type="match status" value="1"/>
</dbReference>
<dbReference type="GO" id="GO:0046872">
    <property type="term" value="F:metal ion binding"/>
    <property type="evidence" value="ECO:0007669"/>
    <property type="project" value="UniProtKB-KW"/>
</dbReference>
<dbReference type="EMBL" id="CP000924">
    <property type="protein sequence ID" value="ABY94605.1"/>
    <property type="molecule type" value="Genomic_DNA"/>
</dbReference>
<evidence type="ECO:0000256" key="4">
    <source>
        <dbReference type="ARBA" id="ARBA00022723"/>
    </source>
</evidence>
<keyword evidence="6" id="KW-0411">Iron-sulfur</keyword>
<evidence type="ECO:0000256" key="5">
    <source>
        <dbReference type="ARBA" id="ARBA00023004"/>
    </source>
</evidence>
<proteinExistence type="predicted"/>
<evidence type="ECO:0000259" key="7">
    <source>
        <dbReference type="Pfam" id="PF04055"/>
    </source>
</evidence>
<dbReference type="eggNOG" id="COG0641">
    <property type="taxonomic scope" value="Bacteria"/>
</dbReference>
<dbReference type="AlphaFoldDB" id="B0K8Z2"/>
<accession>B0K8Z2</accession>
<dbReference type="RefSeq" id="WP_009052259.1">
    <property type="nucleotide sequence ID" value="NC_010321.1"/>
</dbReference>
<reference evidence="9" key="1">
    <citation type="submission" date="2008-01" db="EMBL/GenBank/DDBJ databases">
        <title>Complete sequence of Thermoanaerobacter pseudethanolicus 39E.</title>
        <authorList>
            <person name="Copeland A."/>
            <person name="Lucas S."/>
            <person name="Lapidus A."/>
            <person name="Barry K."/>
            <person name="Glavina del Rio T."/>
            <person name="Dalin E."/>
            <person name="Tice H."/>
            <person name="Pitluck S."/>
            <person name="Bruce D."/>
            <person name="Goodwin L."/>
            <person name="Saunders E."/>
            <person name="Brettin T."/>
            <person name="Detter J.C."/>
            <person name="Han C."/>
            <person name="Schmutz J."/>
            <person name="Larimer F."/>
            <person name="Land M."/>
            <person name="Hauser L."/>
            <person name="Kyrpides N."/>
            <person name="Lykidis A."/>
            <person name="Hemme C."/>
            <person name="Fields M.W."/>
            <person name="He Z."/>
            <person name="Zhou J."/>
            <person name="Richardson P."/>
        </authorList>
    </citation>
    <scope>NUCLEOTIDE SEQUENCE [LARGE SCALE GENOMIC DNA]</scope>
    <source>
        <strain evidence="9">ATCC 33223 / DSM 2355 / 39E</strain>
    </source>
</reference>
<keyword evidence="2" id="KW-0004">4Fe-4S</keyword>
<keyword evidence="5" id="KW-0408">Iron</keyword>
<dbReference type="InterPro" id="IPR000385">
    <property type="entry name" value="MoaA_NifB_PqqE_Fe-S-bd_CS"/>
</dbReference>
<feature type="domain" description="Radical SAM core" evidence="7">
    <location>
        <begin position="94"/>
        <end position="268"/>
    </location>
</feature>
<evidence type="ECO:0000313" key="8">
    <source>
        <dbReference type="EMBL" id="ABY94605.1"/>
    </source>
</evidence>
<dbReference type="CDD" id="cd01335">
    <property type="entry name" value="Radical_SAM"/>
    <property type="match status" value="1"/>
</dbReference>
<evidence type="ECO:0000256" key="3">
    <source>
        <dbReference type="ARBA" id="ARBA00022691"/>
    </source>
</evidence>
<evidence type="ECO:0000256" key="6">
    <source>
        <dbReference type="ARBA" id="ARBA00023014"/>
    </source>
</evidence>
<comment type="cofactor">
    <cofactor evidence="1">
        <name>[4Fe-4S] cluster</name>
        <dbReference type="ChEBI" id="CHEBI:49883"/>
    </cofactor>
</comment>
<dbReference type="InterPro" id="IPR007197">
    <property type="entry name" value="rSAM"/>
</dbReference>
<dbReference type="SUPFAM" id="SSF102114">
    <property type="entry name" value="Radical SAM enzymes"/>
    <property type="match status" value="1"/>
</dbReference>